<dbReference type="SUPFAM" id="SSF48452">
    <property type="entry name" value="TPR-like"/>
    <property type="match status" value="1"/>
</dbReference>
<dbReference type="GO" id="GO:0006493">
    <property type="term" value="P:protein O-linked glycosylation"/>
    <property type="evidence" value="ECO:0007669"/>
    <property type="project" value="InterPro"/>
</dbReference>
<dbReference type="GO" id="GO:0097363">
    <property type="term" value="F:protein O-acetylglucosaminyltransferase activity"/>
    <property type="evidence" value="ECO:0007669"/>
    <property type="project" value="TreeGrafter"/>
</dbReference>
<organism evidence="2 3">
    <name type="scientific">Silvibacterium bohemicum</name>
    <dbReference type="NCBI Taxonomy" id="1577686"/>
    <lineage>
        <taxon>Bacteria</taxon>
        <taxon>Pseudomonadati</taxon>
        <taxon>Acidobacteriota</taxon>
        <taxon>Terriglobia</taxon>
        <taxon>Terriglobales</taxon>
        <taxon>Acidobacteriaceae</taxon>
        <taxon>Silvibacterium</taxon>
    </lineage>
</organism>
<dbReference type="Pfam" id="PF13414">
    <property type="entry name" value="TPR_11"/>
    <property type="match status" value="1"/>
</dbReference>
<evidence type="ECO:0000256" key="1">
    <source>
        <dbReference type="PROSITE-ProRule" id="PRU00339"/>
    </source>
</evidence>
<dbReference type="PROSITE" id="PS50005">
    <property type="entry name" value="TPR"/>
    <property type="match status" value="3"/>
</dbReference>
<dbReference type="PROSITE" id="PS50293">
    <property type="entry name" value="TPR_REGION"/>
    <property type="match status" value="1"/>
</dbReference>
<feature type="repeat" description="TPR" evidence="1">
    <location>
        <begin position="47"/>
        <end position="80"/>
    </location>
</feature>
<reference evidence="2 3" key="1">
    <citation type="submission" date="2020-08" db="EMBL/GenBank/DDBJ databases">
        <title>Genomic Encyclopedia of Type Strains, Phase IV (KMG-IV): sequencing the most valuable type-strain genomes for metagenomic binning, comparative biology and taxonomic classification.</title>
        <authorList>
            <person name="Goeker M."/>
        </authorList>
    </citation>
    <scope>NUCLEOTIDE SEQUENCE [LARGE SCALE GENOMIC DNA]</scope>
    <source>
        <strain evidence="2 3">DSM 103733</strain>
    </source>
</reference>
<sequence>MYRQVLAIDPHHADALHLLGMAGYQSGQHDEAVDLIRKAIAIHPAAVSYHSNLGNVLQAQDKLGEASESYRRALALNPDLAEVYVNLGNVLQAQGDVERSLACYRRALSLNPGLAEASVAESMALLLQGNLAAGWRNFEKRWRTADYETPMRSYPLPLWKGERLPSGRLLLWGEQGIGDEIMFAGLVPDVVRTGNHIVLDCDPRLKPLFARSFPEVKVISGYDPVTDTDLDIAAHLPSGSLPGILRTTHSAFAATKSPYLVADPAERQRFHTSYADGRPLVGLAWHTRNKQTGQKRSIGLSSLAPLLELPDLRWISLQYGDHDSLEQQAAGAPLHIDRTVDQLADMDFFAAQVAAMDLVITIDNSTAHLAAALGVPTWLLLPFAPDWRWQLQCSDSPWYPTVRIFRQPQRNDWSFVIQQVGVELTLL</sequence>
<feature type="repeat" description="TPR" evidence="1">
    <location>
        <begin position="13"/>
        <end position="46"/>
    </location>
</feature>
<dbReference type="Pfam" id="PF13432">
    <property type="entry name" value="TPR_16"/>
    <property type="match status" value="1"/>
</dbReference>
<dbReference type="InterPro" id="IPR011990">
    <property type="entry name" value="TPR-like_helical_dom_sf"/>
</dbReference>
<dbReference type="SUPFAM" id="SSF53756">
    <property type="entry name" value="UDP-Glycosyltransferase/glycogen phosphorylase"/>
    <property type="match status" value="1"/>
</dbReference>
<dbReference type="EMBL" id="JACHEK010000008">
    <property type="protein sequence ID" value="MBB6145898.1"/>
    <property type="molecule type" value="Genomic_DNA"/>
</dbReference>
<gene>
    <name evidence="2" type="ORF">HNQ77_003868</name>
</gene>
<protein>
    <recommendedName>
        <fullName evidence="4">Glycosyltransferase</fullName>
    </recommendedName>
</protein>
<name>A0A841K5M1_9BACT</name>
<keyword evidence="3" id="KW-1185">Reference proteome</keyword>
<evidence type="ECO:0000313" key="2">
    <source>
        <dbReference type="EMBL" id="MBB6145898.1"/>
    </source>
</evidence>
<dbReference type="AlphaFoldDB" id="A0A841K5M1"/>
<feature type="repeat" description="TPR" evidence="1">
    <location>
        <begin position="81"/>
        <end position="114"/>
    </location>
</feature>
<dbReference type="PANTHER" id="PTHR44366:SF1">
    <property type="entry name" value="UDP-N-ACETYLGLUCOSAMINE--PEPTIDE N-ACETYLGLUCOSAMINYLTRANSFERASE 110 KDA SUBUNIT"/>
    <property type="match status" value="1"/>
</dbReference>
<comment type="caution">
    <text evidence="2">The sequence shown here is derived from an EMBL/GenBank/DDBJ whole genome shotgun (WGS) entry which is preliminary data.</text>
</comment>
<proteinExistence type="predicted"/>
<dbReference type="Gene3D" id="3.40.50.2000">
    <property type="entry name" value="Glycogen Phosphorylase B"/>
    <property type="match status" value="1"/>
</dbReference>
<evidence type="ECO:0000313" key="3">
    <source>
        <dbReference type="Proteomes" id="UP000538666"/>
    </source>
</evidence>
<dbReference type="SMART" id="SM00028">
    <property type="entry name" value="TPR"/>
    <property type="match status" value="3"/>
</dbReference>
<evidence type="ECO:0008006" key="4">
    <source>
        <dbReference type="Google" id="ProtNLM"/>
    </source>
</evidence>
<dbReference type="PANTHER" id="PTHR44366">
    <property type="entry name" value="UDP-N-ACETYLGLUCOSAMINE--PEPTIDE N-ACETYLGLUCOSAMINYLTRANSFERASE 110 KDA SUBUNIT"/>
    <property type="match status" value="1"/>
</dbReference>
<dbReference type="InterPro" id="IPR019734">
    <property type="entry name" value="TPR_rpt"/>
</dbReference>
<dbReference type="Gene3D" id="1.25.40.10">
    <property type="entry name" value="Tetratricopeptide repeat domain"/>
    <property type="match status" value="2"/>
</dbReference>
<keyword evidence="1" id="KW-0802">TPR repeat</keyword>
<dbReference type="InterPro" id="IPR037919">
    <property type="entry name" value="OGT"/>
</dbReference>
<accession>A0A841K5M1</accession>
<dbReference type="Proteomes" id="UP000538666">
    <property type="component" value="Unassembled WGS sequence"/>
</dbReference>
<dbReference type="RefSeq" id="WP_050060905.1">
    <property type="nucleotide sequence ID" value="NZ_JACHEK010000008.1"/>
</dbReference>